<evidence type="ECO:0000313" key="3">
    <source>
        <dbReference type="Proteomes" id="UP000612055"/>
    </source>
</evidence>
<keyword evidence="3" id="KW-1185">Reference proteome</keyword>
<dbReference type="GO" id="GO:0016020">
    <property type="term" value="C:membrane"/>
    <property type="evidence" value="ECO:0007669"/>
    <property type="project" value="TreeGrafter"/>
</dbReference>
<dbReference type="SUPFAM" id="SSF81301">
    <property type="entry name" value="Nucleotidyltransferase"/>
    <property type="match status" value="1"/>
</dbReference>
<protein>
    <submittedName>
        <fullName evidence="2">Uncharacterized protein</fullName>
    </submittedName>
</protein>
<dbReference type="InterPro" id="IPR043519">
    <property type="entry name" value="NT_sf"/>
</dbReference>
<dbReference type="Gene3D" id="3.30.460.10">
    <property type="entry name" value="Beta Polymerase, domain 2"/>
    <property type="match status" value="1"/>
</dbReference>
<evidence type="ECO:0000313" key="2">
    <source>
        <dbReference type="EMBL" id="KAG2494106.1"/>
    </source>
</evidence>
<proteinExistence type="predicted"/>
<dbReference type="Gene3D" id="1.10.1410.20">
    <property type="entry name" value="2'-5'-oligoadenylate synthetase 1, domain 2"/>
    <property type="match status" value="1"/>
</dbReference>
<reference evidence="2" key="1">
    <citation type="journal article" date="2020" name="bioRxiv">
        <title>Comparative genomics of Chlamydomonas.</title>
        <authorList>
            <person name="Craig R.J."/>
            <person name="Hasan A.R."/>
            <person name="Ness R.W."/>
            <person name="Keightley P.D."/>
        </authorList>
    </citation>
    <scope>NUCLEOTIDE SEQUENCE</scope>
    <source>
        <strain evidence="2">CCAP 11/70</strain>
    </source>
</reference>
<name>A0A835Y4Q0_9CHLO</name>
<organism evidence="2 3">
    <name type="scientific">Edaphochlamys debaryana</name>
    <dbReference type="NCBI Taxonomy" id="47281"/>
    <lineage>
        <taxon>Eukaryota</taxon>
        <taxon>Viridiplantae</taxon>
        <taxon>Chlorophyta</taxon>
        <taxon>core chlorophytes</taxon>
        <taxon>Chlorophyceae</taxon>
        <taxon>CS clade</taxon>
        <taxon>Chlamydomonadales</taxon>
        <taxon>Chlamydomonadales incertae sedis</taxon>
        <taxon>Edaphochlamys</taxon>
    </lineage>
</organism>
<dbReference type="GO" id="GO:0003725">
    <property type="term" value="F:double-stranded RNA binding"/>
    <property type="evidence" value="ECO:0007669"/>
    <property type="project" value="TreeGrafter"/>
</dbReference>
<dbReference type="GO" id="GO:0001730">
    <property type="term" value="F:2'-5'-oligoadenylate synthetase activity"/>
    <property type="evidence" value="ECO:0007669"/>
    <property type="project" value="TreeGrafter"/>
</dbReference>
<keyword evidence="1" id="KW-0732">Signal</keyword>
<dbReference type="EMBL" id="JAEHOE010000033">
    <property type="protein sequence ID" value="KAG2494106.1"/>
    <property type="molecule type" value="Genomic_DNA"/>
</dbReference>
<dbReference type="Proteomes" id="UP000612055">
    <property type="component" value="Unassembled WGS sequence"/>
</dbReference>
<dbReference type="PROSITE" id="PS50152">
    <property type="entry name" value="25A_SYNTH_3"/>
    <property type="match status" value="1"/>
</dbReference>
<evidence type="ECO:0000256" key="1">
    <source>
        <dbReference type="SAM" id="SignalP"/>
    </source>
</evidence>
<sequence length="408" mass="44890">MPRQSRHRALAALLLPLLSTCVTALQPRQDQSIAVKSRPDSDLFLYRPDTRGEYIRRVNQLPTIYVIPSDEEVRAASRAIATVARVLYGVPRVRVDRVHVGGSFGRKTSVKGRFDVDLSVFVNRFNPERDPKGAAEALEAAALQLEQHTGVNVTRRPGVYMVQLTWEGVHMDVPLVRNVATDEDTDKAARQVEVLVSPLFRMTDAEIAAMAAKPPDGMRERAVSEALTDFVKEQPKTANEATRLFKAWVKCGLAERGLLRSSKLPSVALELIVLQAFQAEQAAPSHDFDPIRPERSLLIRVFLRALNTAAQLDGPCGSVVMLDAGALGYRREQGERFRACWGAEGPFIIHPIDPTCNVAQDPGDGHPPWDWPSLAREARALLAGLRNASLEVLLHGSSLGAALERLQG</sequence>
<feature type="signal peptide" evidence="1">
    <location>
        <begin position="1"/>
        <end position="24"/>
    </location>
</feature>
<dbReference type="PANTHER" id="PTHR11258:SF11">
    <property type="entry name" value="C2H2-TYPE DOMAIN-CONTAINING PROTEIN"/>
    <property type="match status" value="1"/>
</dbReference>
<feature type="chain" id="PRO_5033041418" evidence="1">
    <location>
        <begin position="25"/>
        <end position="408"/>
    </location>
</feature>
<dbReference type="PANTHER" id="PTHR11258">
    <property type="entry name" value="2-5 OLIGOADENYLATE SYNTHETASE"/>
    <property type="match status" value="1"/>
</dbReference>
<dbReference type="AlphaFoldDB" id="A0A835Y4Q0"/>
<comment type="caution">
    <text evidence="2">The sequence shown here is derived from an EMBL/GenBank/DDBJ whole genome shotgun (WGS) entry which is preliminary data.</text>
</comment>
<dbReference type="GO" id="GO:0005654">
    <property type="term" value="C:nucleoplasm"/>
    <property type="evidence" value="ECO:0007669"/>
    <property type="project" value="TreeGrafter"/>
</dbReference>
<gene>
    <name evidence="2" type="ORF">HYH03_007745</name>
</gene>
<accession>A0A835Y4Q0</accession>
<dbReference type="OrthoDB" id="549996at2759"/>
<dbReference type="GO" id="GO:0005829">
    <property type="term" value="C:cytosol"/>
    <property type="evidence" value="ECO:0007669"/>
    <property type="project" value="TreeGrafter"/>
</dbReference>